<keyword evidence="2" id="KW-1133">Transmembrane helix</keyword>
<dbReference type="OrthoDB" id="5523787at2"/>
<dbReference type="Gene3D" id="1.25.40.10">
    <property type="entry name" value="Tetratricopeptide repeat domain"/>
    <property type="match status" value="1"/>
</dbReference>
<evidence type="ECO:0008006" key="5">
    <source>
        <dbReference type="Google" id="ProtNLM"/>
    </source>
</evidence>
<organism evidence="3 4">
    <name type="scientific">Polyangium fumosum</name>
    <dbReference type="NCBI Taxonomy" id="889272"/>
    <lineage>
        <taxon>Bacteria</taxon>
        <taxon>Pseudomonadati</taxon>
        <taxon>Myxococcota</taxon>
        <taxon>Polyangia</taxon>
        <taxon>Polyangiales</taxon>
        <taxon>Polyangiaceae</taxon>
        <taxon>Polyangium</taxon>
    </lineage>
</organism>
<feature type="region of interest" description="Disordered" evidence="1">
    <location>
        <begin position="135"/>
        <end position="162"/>
    </location>
</feature>
<evidence type="ECO:0000256" key="2">
    <source>
        <dbReference type="SAM" id="Phobius"/>
    </source>
</evidence>
<dbReference type="AlphaFoldDB" id="A0A4U1J080"/>
<keyword evidence="2" id="KW-0812">Transmembrane</keyword>
<name>A0A4U1J080_9BACT</name>
<dbReference type="InterPro" id="IPR011990">
    <property type="entry name" value="TPR-like_helical_dom_sf"/>
</dbReference>
<dbReference type="EMBL" id="SSMQ01000048">
    <property type="protein sequence ID" value="TKD00288.1"/>
    <property type="molecule type" value="Genomic_DNA"/>
</dbReference>
<comment type="caution">
    <text evidence="3">The sequence shown here is derived from an EMBL/GenBank/DDBJ whole genome shotgun (WGS) entry which is preliminary data.</text>
</comment>
<evidence type="ECO:0000313" key="3">
    <source>
        <dbReference type="EMBL" id="TKD00288.1"/>
    </source>
</evidence>
<keyword evidence="4" id="KW-1185">Reference proteome</keyword>
<dbReference type="SUPFAM" id="SSF48452">
    <property type="entry name" value="TPR-like"/>
    <property type="match status" value="1"/>
</dbReference>
<accession>A0A4U1J080</accession>
<protein>
    <recommendedName>
        <fullName evidence="5">Tetratricopeptide repeat protein</fullName>
    </recommendedName>
</protein>
<proteinExistence type="predicted"/>
<evidence type="ECO:0000256" key="1">
    <source>
        <dbReference type="SAM" id="MobiDB-lite"/>
    </source>
</evidence>
<evidence type="ECO:0000313" key="4">
    <source>
        <dbReference type="Proteomes" id="UP000309215"/>
    </source>
</evidence>
<keyword evidence="2" id="KW-0472">Membrane</keyword>
<gene>
    <name evidence="3" type="ORF">E8A74_34865</name>
</gene>
<dbReference type="RefSeq" id="WP_136933403.1">
    <property type="nucleotide sequence ID" value="NZ_SSMQ01000048.1"/>
</dbReference>
<sequence length="312" mass="32501">MKPVKLASDEERWVALVAASGRGEVITPEDAAFLRQQEEADPQLAEEAALWAEIARLGAPRGEAGELDDGEIAARVLGEIEGERAPAPPSAQPFSAWRTRPRTRRRVAGLVAGFAFAAALGAFAATVANTRFRGPERPIEGLDAGPPSPALTGAPPKPVEGVAPPMPVEVVAPPKPVEVVAPRPPPKPSEAPAKSADELLGDAQAALAAGRAEEAISTYQALLARYPGSTEARAALVSLGRLSLSGGSAASALGYFDRYLSSGGGALGIEARYGRIQALQQLGRAGEAQAAIDDFLARHGDSVYATRLRERR</sequence>
<reference evidence="3 4" key="1">
    <citation type="submission" date="2019-04" db="EMBL/GenBank/DDBJ databases">
        <authorList>
            <person name="Li Y."/>
            <person name="Wang J."/>
        </authorList>
    </citation>
    <scope>NUCLEOTIDE SEQUENCE [LARGE SCALE GENOMIC DNA]</scope>
    <source>
        <strain evidence="3 4">DSM 14668</strain>
    </source>
</reference>
<feature type="transmembrane region" description="Helical" evidence="2">
    <location>
        <begin position="107"/>
        <end position="128"/>
    </location>
</feature>
<dbReference type="Proteomes" id="UP000309215">
    <property type="component" value="Unassembled WGS sequence"/>
</dbReference>